<sequence>MSRRTANSGVDKIILDREEQEDARRNLASIHAIDSFSSTDTIALDIDPAVLVTLSQNTPSQFSGMASSPVSVQQSRSPKQAELKAGDKLVVNMSTNEAYDQWASVYDSDGNILQQMDDLQLTSLLPELCKSLLGTPPTPTSPQRPLIIVDHGCGTGRNTMKLLAFPWPPNRRVHVVGIDASTGMLGAANAKIAHALIQHDFLHPSNPSSAPIALNTTALLPPDWSGAVPTHEGIADAVISTLVLEHFPGQAYFSSIESLLAPGGPGLALVTNMHSEMGNLSQAGFQSTGPDGKVVKVRGVSYVHTVEETVEVAQGGGFVPVEEVREATVDEGMVEMLGKRSQKWVGVRIWYGGIWKRDS</sequence>
<name>A0A6G1GBT1_9PEZI</name>
<dbReference type="InterPro" id="IPR029063">
    <property type="entry name" value="SAM-dependent_MTases_sf"/>
</dbReference>
<dbReference type="InterPro" id="IPR013217">
    <property type="entry name" value="Methyltransf_12"/>
</dbReference>
<dbReference type="GO" id="GO:0010420">
    <property type="term" value="F:polyprenyldihydroxybenzoate methyltransferase activity"/>
    <property type="evidence" value="ECO:0007669"/>
    <property type="project" value="TreeGrafter"/>
</dbReference>
<organism evidence="2">
    <name type="scientific">Eremomyces bilateralis CBS 781.70</name>
    <dbReference type="NCBI Taxonomy" id="1392243"/>
    <lineage>
        <taxon>Eukaryota</taxon>
        <taxon>Fungi</taxon>
        <taxon>Dikarya</taxon>
        <taxon>Ascomycota</taxon>
        <taxon>Pezizomycotina</taxon>
        <taxon>Dothideomycetes</taxon>
        <taxon>Dothideomycetes incertae sedis</taxon>
        <taxon>Eremomycetales</taxon>
        <taxon>Eremomycetaceae</taxon>
        <taxon>Eremomyces</taxon>
    </lineage>
</organism>
<dbReference type="GO" id="GO:0032259">
    <property type="term" value="P:methylation"/>
    <property type="evidence" value="ECO:0007669"/>
    <property type="project" value="UniProtKB-KW"/>
</dbReference>
<dbReference type="Gene3D" id="3.40.50.150">
    <property type="entry name" value="Vaccinia Virus protein VP39"/>
    <property type="match status" value="1"/>
</dbReference>
<dbReference type="SUPFAM" id="SSF53335">
    <property type="entry name" value="S-adenosyl-L-methionine-dependent methyltransferases"/>
    <property type="match status" value="1"/>
</dbReference>
<evidence type="ECO:0000313" key="2">
    <source>
        <dbReference type="EMBL" id="KAF1815547.1"/>
    </source>
</evidence>
<feature type="domain" description="Methyltransferase type 12" evidence="1">
    <location>
        <begin position="150"/>
        <end position="264"/>
    </location>
</feature>
<keyword evidence="2" id="KW-0808">Transferase</keyword>
<dbReference type="RefSeq" id="XP_033537178.1">
    <property type="nucleotide sequence ID" value="XM_033677365.1"/>
</dbReference>
<reference evidence="4" key="3">
    <citation type="submission" date="2025-04" db="UniProtKB">
        <authorList>
            <consortium name="RefSeq"/>
        </authorList>
    </citation>
    <scope>IDENTIFICATION</scope>
    <source>
        <strain evidence="4">CBS 781.70</strain>
    </source>
</reference>
<reference evidence="4" key="2">
    <citation type="submission" date="2020-04" db="EMBL/GenBank/DDBJ databases">
        <authorList>
            <consortium name="NCBI Genome Project"/>
        </authorList>
    </citation>
    <scope>NUCLEOTIDE SEQUENCE</scope>
    <source>
        <strain evidence="4">CBS 781.70</strain>
    </source>
</reference>
<dbReference type="Proteomes" id="UP000504638">
    <property type="component" value="Unplaced"/>
</dbReference>
<accession>A0A6G1GBT1</accession>
<gene>
    <name evidence="2 4" type="ORF">P152DRAFT_429637</name>
</gene>
<dbReference type="Pfam" id="PF08242">
    <property type="entry name" value="Methyltransf_12"/>
    <property type="match status" value="1"/>
</dbReference>
<reference evidence="2 4" key="1">
    <citation type="submission" date="2020-01" db="EMBL/GenBank/DDBJ databases">
        <authorList>
            <consortium name="DOE Joint Genome Institute"/>
            <person name="Haridas S."/>
            <person name="Albert R."/>
            <person name="Binder M."/>
            <person name="Bloem J."/>
            <person name="Labutti K."/>
            <person name="Salamov A."/>
            <person name="Andreopoulos B."/>
            <person name="Baker S.E."/>
            <person name="Barry K."/>
            <person name="Bills G."/>
            <person name="Bluhm B.H."/>
            <person name="Cannon C."/>
            <person name="Castanera R."/>
            <person name="Culley D.E."/>
            <person name="Daum C."/>
            <person name="Ezra D."/>
            <person name="Gonzalez J.B."/>
            <person name="Henrissat B."/>
            <person name="Kuo A."/>
            <person name="Liang C."/>
            <person name="Lipzen A."/>
            <person name="Lutzoni F."/>
            <person name="Magnuson J."/>
            <person name="Mondo S."/>
            <person name="Nolan M."/>
            <person name="Ohm R."/>
            <person name="Pangilinan J."/>
            <person name="Park H.-J."/>
            <person name="Ramirez L."/>
            <person name="Alfaro M."/>
            <person name="Sun H."/>
            <person name="Tritt A."/>
            <person name="Yoshinaga Y."/>
            <person name="Zwiers L.-H."/>
            <person name="Turgeon B.G."/>
            <person name="Goodwin S.B."/>
            <person name="Spatafora J.W."/>
            <person name="Crous P.W."/>
            <person name="Grigoriev I.V."/>
        </authorList>
    </citation>
    <scope>NUCLEOTIDE SEQUENCE</scope>
    <source>
        <strain evidence="2 4">CBS 781.70</strain>
    </source>
</reference>
<dbReference type="PANTHER" id="PTHR43464:SF52">
    <property type="entry name" value="PUTATIVE-RELATED"/>
    <property type="match status" value="1"/>
</dbReference>
<protein>
    <submittedName>
        <fullName evidence="2 4">S-adenosyl-L-methionine-dependent methyltransferase</fullName>
    </submittedName>
</protein>
<evidence type="ECO:0000313" key="4">
    <source>
        <dbReference type="RefSeq" id="XP_033537178.1"/>
    </source>
</evidence>
<dbReference type="OrthoDB" id="66144at2759"/>
<keyword evidence="3" id="KW-1185">Reference proteome</keyword>
<evidence type="ECO:0000313" key="3">
    <source>
        <dbReference type="Proteomes" id="UP000504638"/>
    </source>
</evidence>
<dbReference type="GeneID" id="54417935"/>
<dbReference type="EMBL" id="ML975151">
    <property type="protein sequence ID" value="KAF1815547.1"/>
    <property type="molecule type" value="Genomic_DNA"/>
</dbReference>
<dbReference type="CDD" id="cd02440">
    <property type="entry name" value="AdoMet_MTases"/>
    <property type="match status" value="1"/>
</dbReference>
<dbReference type="PANTHER" id="PTHR43464">
    <property type="entry name" value="METHYLTRANSFERASE"/>
    <property type="match status" value="1"/>
</dbReference>
<proteinExistence type="predicted"/>
<evidence type="ECO:0000259" key="1">
    <source>
        <dbReference type="Pfam" id="PF08242"/>
    </source>
</evidence>
<dbReference type="AlphaFoldDB" id="A0A6G1GBT1"/>
<keyword evidence="2 4" id="KW-0489">Methyltransferase</keyword>